<name>A0A9N7NLZ2_STRHE</name>
<gene>
    <name evidence="3" type="ORF">SHERM_26859</name>
</gene>
<dbReference type="Proteomes" id="UP001153555">
    <property type="component" value="Unassembled WGS sequence"/>
</dbReference>
<keyword evidence="1" id="KW-0812">Transmembrane</keyword>
<evidence type="ECO:0000313" key="3">
    <source>
        <dbReference type="EMBL" id="CAA0831510.1"/>
    </source>
</evidence>
<comment type="caution">
    <text evidence="3">The sequence shown here is derived from an EMBL/GenBank/DDBJ whole genome shotgun (WGS) entry which is preliminary data.</text>
</comment>
<keyword evidence="1" id="KW-1133">Transmembrane helix</keyword>
<dbReference type="Pfam" id="PF06697">
    <property type="entry name" value="DUF1191"/>
    <property type="match status" value="1"/>
</dbReference>
<evidence type="ECO:0000256" key="1">
    <source>
        <dbReference type="SAM" id="Phobius"/>
    </source>
</evidence>
<dbReference type="OrthoDB" id="1101105at2759"/>
<keyword evidence="2" id="KW-0732">Signal</keyword>
<evidence type="ECO:0000256" key="2">
    <source>
        <dbReference type="SAM" id="SignalP"/>
    </source>
</evidence>
<dbReference type="InterPro" id="IPR010605">
    <property type="entry name" value="DUF1191"/>
</dbReference>
<dbReference type="PANTHER" id="PTHR33512">
    <property type="entry name" value="PROTEIN, PUTATIVE (DUF1191)-RELATED"/>
    <property type="match status" value="1"/>
</dbReference>
<protein>
    <submittedName>
        <fullName evidence="3">Uncharacterized protein</fullName>
    </submittedName>
</protein>
<keyword evidence="4" id="KW-1185">Reference proteome</keyword>
<feature type="transmembrane region" description="Helical" evidence="1">
    <location>
        <begin position="239"/>
        <end position="263"/>
    </location>
</feature>
<dbReference type="GO" id="GO:0016020">
    <property type="term" value="C:membrane"/>
    <property type="evidence" value="ECO:0007669"/>
    <property type="project" value="TreeGrafter"/>
</dbReference>
<feature type="signal peptide" evidence="2">
    <location>
        <begin position="1"/>
        <end position="24"/>
    </location>
</feature>
<keyword evidence="1" id="KW-0472">Membrane</keyword>
<reference evidence="3" key="1">
    <citation type="submission" date="2019-12" db="EMBL/GenBank/DDBJ databases">
        <authorList>
            <person name="Scholes J."/>
        </authorList>
    </citation>
    <scope>NUCLEOTIDE SEQUENCE</scope>
</reference>
<feature type="chain" id="PRO_5040470612" evidence="2">
    <location>
        <begin position="25"/>
        <end position="318"/>
    </location>
</feature>
<accession>A0A9N7NLZ2</accession>
<sequence>MGITLLFSSSLIVFFLLSATPLHASKPKTQEIKSAQTLNNVITNYTLKSYAANSTKTGELQTIHLPENFSGIEVDIIRLRCGSLLRYGAKIKEFNLGSGVMARHCTQRVILIRQSLGPKWTSVYYNNNRSYQLISPVLALSAYSLVKGENFSIIPPEVEIRAGKNLITIDFSGSTLTRTKPGLDPVCASFGDDGEVVLSNQTRPNVCCAAAGPGRFGLVVVAGPDLIMPLRGKVGKWKIAAVSSIGGALGAALLSLLLVAMFANAKKKARMDEMERRAYEEEALQVSMVGHVRAVTANGTRTAPTIEQHECRNSRSVK</sequence>
<dbReference type="AlphaFoldDB" id="A0A9N7NLZ2"/>
<dbReference type="EMBL" id="CACSLK010027832">
    <property type="protein sequence ID" value="CAA0831510.1"/>
    <property type="molecule type" value="Genomic_DNA"/>
</dbReference>
<organism evidence="3 4">
    <name type="scientific">Striga hermonthica</name>
    <name type="common">Purple witchweed</name>
    <name type="synonym">Buchnera hermonthica</name>
    <dbReference type="NCBI Taxonomy" id="68872"/>
    <lineage>
        <taxon>Eukaryota</taxon>
        <taxon>Viridiplantae</taxon>
        <taxon>Streptophyta</taxon>
        <taxon>Embryophyta</taxon>
        <taxon>Tracheophyta</taxon>
        <taxon>Spermatophyta</taxon>
        <taxon>Magnoliopsida</taxon>
        <taxon>eudicotyledons</taxon>
        <taxon>Gunneridae</taxon>
        <taxon>Pentapetalae</taxon>
        <taxon>asterids</taxon>
        <taxon>lamiids</taxon>
        <taxon>Lamiales</taxon>
        <taxon>Orobanchaceae</taxon>
        <taxon>Buchnereae</taxon>
        <taxon>Striga</taxon>
    </lineage>
</organism>
<evidence type="ECO:0000313" key="4">
    <source>
        <dbReference type="Proteomes" id="UP001153555"/>
    </source>
</evidence>
<dbReference type="PANTHER" id="PTHR33512:SF1">
    <property type="entry name" value="PROTEIN, PUTATIVE (DUF1191)-RELATED"/>
    <property type="match status" value="1"/>
</dbReference>
<proteinExistence type="predicted"/>